<accession>A0A0F9RZT7</accession>
<dbReference type="EMBL" id="LAZR01003039">
    <property type="protein sequence ID" value="KKN22663.1"/>
    <property type="molecule type" value="Genomic_DNA"/>
</dbReference>
<sequence>QWQQAGDIYGQLAGGMPGMPDPSAIWGGYQQQAGDLSRELAEQAGMGMGGRYGSALQRNIADVGMRAGERFGGEMERLRMGDLAGQRSAMLGAASGLSGLVAHRRCFLDN</sequence>
<name>A0A0F9RZT7_9ZZZZ</name>
<dbReference type="AlphaFoldDB" id="A0A0F9RZT7"/>
<feature type="non-terminal residue" evidence="1">
    <location>
        <position position="1"/>
    </location>
</feature>
<organism evidence="1">
    <name type="scientific">marine sediment metagenome</name>
    <dbReference type="NCBI Taxonomy" id="412755"/>
    <lineage>
        <taxon>unclassified sequences</taxon>
        <taxon>metagenomes</taxon>
        <taxon>ecological metagenomes</taxon>
    </lineage>
</organism>
<evidence type="ECO:0000313" key="1">
    <source>
        <dbReference type="EMBL" id="KKN22663.1"/>
    </source>
</evidence>
<comment type="caution">
    <text evidence="1">The sequence shown here is derived from an EMBL/GenBank/DDBJ whole genome shotgun (WGS) entry which is preliminary data.</text>
</comment>
<reference evidence="1" key="1">
    <citation type="journal article" date="2015" name="Nature">
        <title>Complex archaea that bridge the gap between prokaryotes and eukaryotes.</title>
        <authorList>
            <person name="Spang A."/>
            <person name="Saw J.H."/>
            <person name="Jorgensen S.L."/>
            <person name="Zaremba-Niedzwiedzka K."/>
            <person name="Martijn J."/>
            <person name="Lind A.E."/>
            <person name="van Eijk R."/>
            <person name="Schleper C."/>
            <person name="Guy L."/>
            <person name="Ettema T.J."/>
        </authorList>
    </citation>
    <scope>NUCLEOTIDE SEQUENCE</scope>
</reference>
<proteinExistence type="predicted"/>
<protein>
    <submittedName>
        <fullName evidence="1">Uncharacterized protein</fullName>
    </submittedName>
</protein>
<gene>
    <name evidence="1" type="ORF">LCGC14_0912730</name>
</gene>